<proteinExistence type="predicted"/>
<evidence type="ECO:0008006" key="3">
    <source>
        <dbReference type="Google" id="ProtNLM"/>
    </source>
</evidence>
<dbReference type="EMBL" id="CP047020">
    <property type="protein sequence ID" value="QHA08943.1"/>
    <property type="molecule type" value="Genomic_DNA"/>
</dbReference>
<accession>A0A6I6N7M3</accession>
<name>A0A6I6N7M3_9ACTN</name>
<gene>
    <name evidence="1" type="ORF">GQF42_41960</name>
</gene>
<evidence type="ECO:0000313" key="1">
    <source>
        <dbReference type="EMBL" id="QHA08943.1"/>
    </source>
</evidence>
<organism evidence="1 2">
    <name type="scientific">Streptomyces broussonetiae</name>
    <dbReference type="NCBI Taxonomy" id="2686304"/>
    <lineage>
        <taxon>Bacteria</taxon>
        <taxon>Bacillati</taxon>
        <taxon>Actinomycetota</taxon>
        <taxon>Actinomycetes</taxon>
        <taxon>Kitasatosporales</taxon>
        <taxon>Streptomycetaceae</taxon>
        <taxon>Streptomyces</taxon>
    </lineage>
</organism>
<dbReference type="KEGG" id="sbro:GQF42_41960"/>
<evidence type="ECO:0000313" key="2">
    <source>
        <dbReference type="Proteomes" id="UP000436138"/>
    </source>
</evidence>
<dbReference type="AlphaFoldDB" id="A0A6I6N7M3"/>
<protein>
    <recommendedName>
        <fullName evidence="3">TetR family transcriptional regulator</fullName>
    </recommendedName>
</protein>
<dbReference type="Proteomes" id="UP000436138">
    <property type="component" value="Chromosome"/>
</dbReference>
<dbReference type="RefSeq" id="WP_158928850.1">
    <property type="nucleotide sequence ID" value="NZ_CP047020.1"/>
</dbReference>
<reference evidence="1 2" key="1">
    <citation type="submission" date="2019-12" db="EMBL/GenBank/DDBJ databases">
        <title>Streptomyces sp. strain T44 isolated from rhizosphere soil of Broussonetia papyrifera.</title>
        <authorList>
            <person name="Mo P."/>
        </authorList>
    </citation>
    <scope>NUCLEOTIDE SEQUENCE [LARGE SCALE GENOMIC DNA]</scope>
    <source>
        <strain evidence="1 2">T44</strain>
    </source>
</reference>
<sequence>MAQILTGLLHEAAPHDGRDIAMLVTAMHEGITVLEIIHGAPAAAVRERIIPRVLNAITTT</sequence>
<keyword evidence="2" id="KW-1185">Reference proteome</keyword>